<dbReference type="PROSITE" id="PS50234">
    <property type="entry name" value="VWFA"/>
    <property type="match status" value="1"/>
</dbReference>
<evidence type="ECO:0000313" key="3">
    <source>
        <dbReference type="EMBL" id="MFC0527400.1"/>
    </source>
</evidence>
<dbReference type="Pfam" id="PF13531">
    <property type="entry name" value="SBP_bac_11"/>
    <property type="match status" value="1"/>
</dbReference>
<dbReference type="Gene3D" id="3.40.50.410">
    <property type="entry name" value="von Willebrand factor, type A domain"/>
    <property type="match status" value="1"/>
</dbReference>
<evidence type="ECO:0000259" key="2">
    <source>
        <dbReference type="PROSITE" id="PS50234"/>
    </source>
</evidence>
<protein>
    <submittedName>
        <fullName evidence="3">Substrate-binding domain-containing protein</fullName>
    </submittedName>
</protein>
<proteinExistence type="predicted"/>
<evidence type="ECO:0000313" key="4">
    <source>
        <dbReference type="Proteomes" id="UP001589867"/>
    </source>
</evidence>
<feature type="domain" description="VWFA" evidence="2">
    <location>
        <begin position="373"/>
        <end position="567"/>
    </location>
</feature>
<evidence type="ECO:0000256" key="1">
    <source>
        <dbReference type="SAM" id="MobiDB-lite"/>
    </source>
</evidence>
<dbReference type="Pfam" id="PF00092">
    <property type="entry name" value="VWA"/>
    <property type="match status" value="1"/>
</dbReference>
<dbReference type="SMART" id="SM00327">
    <property type="entry name" value="VWA"/>
    <property type="match status" value="1"/>
</dbReference>
<dbReference type="Proteomes" id="UP001589867">
    <property type="component" value="Unassembled WGS sequence"/>
</dbReference>
<feature type="region of interest" description="Disordered" evidence="1">
    <location>
        <begin position="326"/>
        <end position="357"/>
    </location>
</feature>
<keyword evidence="4" id="KW-1185">Reference proteome</keyword>
<reference evidence="3 4" key="1">
    <citation type="submission" date="2024-09" db="EMBL/GenBank/DDBJ databases">
        <authorList>
            <person name="Sun Q."/>
            <person name="Mori K."/>
        </authorList>
    </citation>
    <scope>NUCLEOTIDE SEQUENCE [LARGE SCALE GENOMIC DNA]</scope>
    <source>
        <strain evidence="3 4">TBRC 3947</strain>
    </source>
</reference>
<sequence>MRERFPAFGAIAAAVALIVVVGGSYFGYRELSGDDCSGQVKLTVAAPQELVGDVRATAEEWVAEGASTGGVCVGVEVGEASPVDLAAALAAKHGVALTGVGGASGSVTIPDVWISDSSIWLHRLKAAAPGFTPTNGASVAHSPVVLAIPEPIAKTFGWPEKKPDLPALLQQMLTGSGLRAGIVEPTRDAAGLAGLLALAAAAQSGANAQSVQTAALRALAAGRSTVRDDLTAKFPQAADSASLASGLGVATLSEEDVIRYNAKKPPVPLAAIYLDPAPTPLDYPYAVMPGTDPDKTAAAESLHRALNESAFRDRLGALGLRAPDGSTGSGFAVPAGGPEKTAPPAAGGKGGAPDPEAVDRTLSNWTAVTAPARMLAVFDISGTMRGAVPSAGGATRMEVTKEAARRGLALFGDDWAVGVWVFSTNLGDGKDWREIAPIGPLASTRATLLEEIGKIQPKQNGDTGLYDTLAAAYETVQDGWQAGRVNSVLILTDGIGNDDPDGGLSLPALLNRLEELKDPKRPIQVIILGLGDAVNRTELDQITRTTGGGVLIAKDPAQIGEAFLKGISLRPSGG</sequence>
<accession>A0ABV6LYA4</accession>
<dbReference type="InterPro" id="IPR002035">
    <property type="entry name" value="VWF_A"/>
</dbReference>
<dbReference type="EMBL" id="JBHLUH010000009">
    <property type="protein sequence ID" value="MFC0527400.1"/>
    <property type="molecule type" value="Genomic_DNA"/>
</dbReference>
<dbReference type="InterPro" id="IPR036465">
    <property type="entry name" value="vWFA_dom_sf"/>
</dbReference>
<organism evidence="3 4">
    <name type="scientific">Phytohabitans kaempferiae</name>
    <dbReference type="NCBI Taxonomy" id="1620943"/>
    <lineage>
        <taxon>Bacteria</taxon>
        <taxon>Bacillati</taxon>
        <taxon>Actinomycetota</taxon>
        <taxon>Actinomycetes</taxon>
        <taxon>Micromonosporales</taxon>
        <taxon>Micromonosporaceae</taxon>
    </lineage>
</organism>
<dbReference type="RefSeq" id="WP_377247241.1">
    <property type="nucleotide sequence ID" value="NZ_JBHLUH010000009.1"/>
</dbReference>
<comment type="caution">
    <text evidence="3">The sequence shown here is derived from an EMBL/GenBank/DDBJ whole genome shotgun (WGS) entry which is preliminary data.</text>
</comment>
<feature type="compositionally biased region" description="Low complexity" evidence="1">
    <location>
        <begin position="334"/>
        <end position="346"/>
    </location>
</feature>
<gene>
    <name evidence="3" type="ORF">ACFFIA_06985</name>
</gene>
<dbReference type="SUPFAM" id="SSF53300">
    <property type="entry name" value="vWA-like"/>
    <property type="match status" value="1"/>
</dbReference>
<name>A0ABV6LYA4_9ACTN</name>